<dbReference type="PANTHER" id="PTHR43532">
    <property type="entry name" value="GLUCOSE-1-PHOSPHATE THYMIDYLYLTRANSFERASE"/>
    <property type="match status" value="1"/>
</dbReference>
<dbReference type="GO" id="GO:0008879">
    <property type="term" value="F:glucose-1-phosphate thymidylyltransferase activity"/>
    <property type="evidence" value="ECO:0007669"/>
    <property type="project" value="UniProtKB-EC"/>
</dbReference>
<evidence type="ECO:0000256" key="9">
    <source>
        <dbReference type="ARBA" id="ARBA00049336"/>
    </source>
</evidence>
<evidence type="ECO:0000313" key="12">
    <source>
        <dbReference type="EMBL" id="PKG24192.1"/>
    </source>
</evidence>
<dbReference type="NCBIfam" id="TIGR01207">
    <property type="entry name" value="rmlA"/>
    <property type="match status" value="1"/>
</dbReference>
<comment type="function">
    <text evidence="10">Catalyzes the formation of dTDP-glucose, from dTTP and glucose 1-phosphate, as well as its pyrophosphorolysis.</text>
</comment>
<dbReference type="Pfam" id="PF00483">
    <property type="entry name" value="NTP_transferase"/>
    <property type="match status" value="1"/>
</dbReference>
<comment type="similarity">
    <text evidence="2 10">Belongs to the glucose-1-phosphate thymidylyltransferase family.</text>
</comment>
<accession>A0A2N0Z3U7</accession>
<dbReference type="OrthoDB" id="9803871at2"/>
<dbReference type="InterPro" id="IPR005907">
    <property type="entry name" value="G1P_thy_trans_s"/>
</dbReference>
<evidence type="ECO:0000256" key="4">
    <source>
        <dbReference type="ARBA" id="ARBA00017654"/>
    </source>
</evidence>
<dbReference type="InterPro" id="IPR029044">
    <property type="entry name" value="Nucleotide-diphossugar_trans"/>
</dbReference>
<keyword evidence="13" id="KW-1185">Reference proteome</keyword>
<keyword evidence="7 10" id="KW-0479">Metal-binding</keyword>
<evidence type="ECO:0000256" key="10">
    <source>
        <dbReference type="RuleBase" id="RU003706"/>
    </source>
</evidence>
<evidence type="ECO:0000256" key="3">
    <source>
        <dbReference type="ARBA" id="ARBA00012461"/>
    </source>
</evidence>
<dbReference type="AlphaFoldDB" id="A0A2N0Z3U7"/>
<dbReference type="FunFam" id="3.90.550.10:FF:000023">
    <property type="entry name" value="Glucose-1-phosphate thymidylyltransferase"/>
    <property type="match status" value="1"/>
</dbReference>
<dbReference type="InterPro" id="IPR005835">
    <property type="entry name" value="NTP_transferase_dom"/>
</dbReference>
<evidence type="ECO:0000256" key="5">
    <source>
        <dbReference type="ARBA" id="ARBA00022679"/>
    </source>
</evidence>
<dbReference type="CDD" id="cd02538">
    <property type="entry name" value="G1P_TT_short"/>
    <property type="match status" value="1"/>
</dbReference>
<dbReference type="GO" id="GO:0046872">
    <property type="term" value="F:metal ion binding"/>
    <property type="evidence" value="ECO:0007669"/>
    <property type="project" value="UniProtKB-KW"/>
</dbReference>
<reference evidence="12 13" key="1">
    <citation type="journal article" date="2003" name="Int. J. Syst. Evol. Microbiol.">
        <title>Bacillus nealsonii sp. nov., isolated from a spacecraft-assembly facility, whose spores are gamma-radiation resistant.</title>
        <authorList>
            <person name="Venkateswaran K."/>
            <person name="Kempf M."/>
            <person name="Chen F."/>
            <person name="Satomi M."/>
            <person name="Nicholson W."/>
            <person name="Kern R."/>
        </authorList>
    </citation>
    <scope>NUCLEOTIDE SEQUENCE [LARGE SCALE GENOMIC DNA]</scope>
    <source>
        <strain evidence="12 13">FO-92</strain>
    </source>
</reference>
<comment type="caution">
    <text evidence="12">The sequence shown here is derived from an EMBL/GenBank/DDBJ whole genome shotgun (WGS) entry which is preliminary data.</text>
</comment>
<protein>
    <recommendedName>
        <fullName evidence="4 10">Glucose-1-phosphate thymidylyltransferase</fullName>
        <ecNumber evidence="3 10">2.7.7.24</ecNumber>
    </recommendedName>
</protein>
<dbReference type="EMBL" id="PISE01000015">
    <property type="protein sequence ID" value="PKG24192.1"/>
    <property type="molecule type" value="Genomic_DNA"/>
</dbReference>
<evidence type="ECO:0000313" key="13">
    <source>
        <dbReference type="Proteomes" id="UP000233375"/>
    </source>
</evidence>
<sequence>MKGIILAGGSGTRLYPLTRAISKQMLPIYDKPMIYYPLSILMLSGIKEILIISTPEDTHRFEQLLGDGSDLGIVLSYAVQVKPEGLAQAFIIGEEFIGNDSVALILGDNIYYGQGLSNMLQRAASKTKGATVFGYHVHDPERFGVVEFDENMKAISIEEKPEKPKSNYAVTGLYFYDNRVVEFAKSIKPSPRGELEISDLNSLYLASGDLEVEIMGRGYAWLDTGTHETLLEASTFIETVEKRQRLKIACLEEVAYRMGYISADQVKKLAEPLKKNEYGQYLLRLIAQDEEEKGE</sequence>
<comment type="catalytic activity">
    <reaction evidence="9 10">
        <text>dTTP + alpha-D-glucose 1-phosphate + H(+) = dTDP-alpha-D-glucose + diphosphate</text>
        <dbReference type="Rhea" id="RHEA:15225"/>
        <dbReference type="ChEBI" id="CHEBI:15378"/>
        <dbReference type="ChEBI" id="CHEBI:33019"/>
        <dbReference type="ChEBI" id="CHEBI:37568"/>
        <dbReference type="ChEBI" id="CHEBI:57477"/>
        <dbReference type="ChEBI" id="CHEBI:58601"/>
        <dbReference type="EC" id="2.7.7.24"/>
    </reaction>
</comment>
<feature type="domain" description="Nucleotidyl transferase" evidence="11">
    <location>
        <begin position="2"/>
        <end position="238"/>
    </location>
</feature>
<keyword evidence="5 10" id="KW-0808">Transferase</keyword>
<evidence type="ECO:0000256" key="7">
    <source>
        <dbReference type="ARBA" id="ARBA00022723"/>
    </source>
</evidence>
<comment type="cofactor">
    <cofactor evidence="1">
        <name>Mg(2+)</name>
        <dbReference type="ChEBI" id="CHEBI:18420"/>
    </cofactor>
</comment>
<evidence type="ECO:0000256" key="8">
    <source>
        <dbReference type="ARBA" id="ARBA00022842"/>
    </source>
</evidence>
<dbReference type="Proteomes" id="UP000233375">
    <property type="component" value="Unassembled WGS sequence"/>
</dbReference>
<dbReference type="Gene3D" id="3.90.550.10">
    <property type="entry name" value="Spore Coat Polysaccharide Biosynthesis Protein SpsA, Chain A"/>
    <property type="match status" value="1"/>
</dbReference>
<organism evidence="12 13">
    <name type="scientific">Niallia nealsonii</name>
    <dbReference type="NCBI Taxonomy" id="115979"/>
    <lineage>
        <taxon>Bacteria</taxon>
        <taxon>Bacillati</taxon>
        <taxon>Bacillota</taxon>
        <taxon>Bacilli</taxon>
        <taxon>Bacillales</taxon>
        <taxon>Bacillaceae</taxon>
        <taxon>Niallia</taxon>
    </lineage>
</organism>
<name>A0A2N0Z3U7_9BACI</name>
<dbReference type="PANTHER" id="PTHR43532:SF1">
    <property type="entry name" value="GLUCOSE-1-PHOSPHATE THYMIDYLYLTRANSFERASE 1"/>
    <property type="match status" value="1"/>
</dbReference>
<dbReference type="SUPFAM" id="SSF53448">
    <property type="entry name" value="Nucleotide-diphospho-sugar transferases"/>
    <property type="match status" value="1"/>
</dbReference>
<evidence type="ECO:0000259" key="11">
    <source>
        <dbReference type="Pfam" id="PF00483"/>
    </source>
</evidence>
<dbReference type="RefSeq" id="WP_101176538.1">
    <property type="nucleotide sequence ID" value="NZ_PISE01000015.1"/>
</dbReference>
<proteinExistence type="inferred from homology"/>
<gene>
    <name evidence="12" type="primary">rfbA</name>
    <name evidence="12" type="ORF">CWS01_07310</name>
</gene>
<keyword evidence="8 10" id="KW-0460">Magnesium</keyword>
<keyword evidence="6 10" id="KW-0548">Nucleotidyltransferase</keyword>
<evidence type="ECO:0000256" key="6">
    <source>
        <dbReference type="ARBA" id="ARBA00022695"/>
    </source>
</evidence>
<dbReference type="EC" id="2.7.7.24" evidence="3 10"/>
<evidence type="ECO:0000256" key="1">
    <source>
        <dbReference type="ARBA" id="ARBA00001946"/>
    </source>
</evidence>
<evidence type="ECO:0000256" key="2">
    <source>
        <dbReference type="ARBA" id="ARBA00010480"/>
    </source>
</evidence>